<proteinExistence type="predicted"/>
<accession>A0AAW7QZI2</accession>
<dbReference type="Proteomes" id="UP001169492">
    <property type="component" value="Unassembled WGS sequence"/>
</dbReference>
<evidence type="ECO:0008006" key="5">
    <source>
        <dbReference type="Google" id="ProtNLM"/>
    </source>
</evidence>
<protein>
    <recommendedName>
        <fullName evidence="5">Transposase</fullName>
    </recommendedName>
</protein>
<dbReference type="RefSeq" id="WP_301774249.1">
    <property type="nucleotide sequence ID" value="NZ_JAGGJB010000002.1"/>
</dbReference>
<evidence type="ECO:0000313" key="1">
    <source>
        <dbReference type="EMBL" id="MDN7124142.1"/>
    </source>
</evidence>
<dbReference type="Proteomes" id="UP001169491">
    <property type="component" value="Unassembled WGS sequence"/>
</dbReference>
<dbReference type="NCBIfam" id="NF047593">
    <property type="entry name" value="IS66_ISAeme5_TnpA"/>
    <property type="match status" value="1"/>
</dbReference>
<sequence>MSRTHRSHAQWLELFEAFEQSGQTQAAFCAERDLNPAYFSKRRRELLEENDNGFVQAQQVIPVNHHSLTLNYGGLALTLPLHVEPHWLAQLVKSLAA</sequence>
<dbReference type="AlphaFoldDB" id="A0AAW7QZI2"/>
<reference evidence="3 4" key="1">
    <citation type="submission" date="2021-03" db="EMBL/GenBank/DDBJ databases">
        <title>Pseudidiomarina terrestris, a new bacterium isolated from saline soil.</title>
        <authorList>
            <person name="Galisteo C."/>
            <person name="De La Haba R."/>
            <person name="Sanchez-Porro C."/>
            <person name="Ventosa A."/>
        </authorList>
    </citation>
    <scope>NUCLEOTIDE SEQUENCE [LARGE SCALE GENOMIC DNA]</scope>
    <source>
        <strain evidence="1 4">1APP75-32.1</strain>
        <strain evidence="3">1APR75-15</strain>
        <strain evidence="2">1ASR75-15</strain>
    </source>
</reference>
<organism evidence="1 4">
    <name type="scientific">Pseudidiomarina terrestris</name>
    <dbReference type="NCBI Taxonomy" id="2820060"/>
    <lineage>
        <taxon>Bacteria</taxon>
        <taxon>Pseudomonadati</taxon>
        <taxon>Pseudomonadota</taxon>
        <taxon>Gammaproteobacteria</taxon>
        <taxon>Alteromonadales</taxon>
        <taxon>Idiomarinaceae</taxon>
        <taxon>Pseudidiomarina</taxon>
    </lineage>
</organism>
<gene>
    <name evidence="1" type="ORF">J6I90_04555</name>
    <name evidence="2" type="ORF">J6I92_00720</name>
</gene>
<evidence type="ECO:0000313" key="3">
    <source>
        <dbReference type="Proteomes" id="UP001169491"/>
    </source>
</evidence>
<name>A0AAW7QZI2_9GAMM</name>
<evidence type="ECO:0000313" key="4">
    <source>
        <dbReference type="Proteomes" id="UP001169492"/>
    </source>
</evidence>
<dbReference type="EMBL" id="JAGGJB010000002">
    <property type="protein sequence ID" value="MDN7124142.1"/>
    <property type="molecule type" value="Genomic_DNA"/>
</dbReference>
<dbReference type="EMBL" id="JAGGJC010000001">
    <property type="protein sequence ID" value="MDN7128399.1"/>
    <property type="molecule type" value="Genomic_DNA"/>
</dbReference>
<comment type="caution">
    <text evidence="1">The sequence shown here is derived from an EMBL/GenBank/DDBJ whole genome shotgun (WGS) entry which is preliminary data.</text>
</comment>
<evidence type="ECO:0000313" key="2">
    <source>
        <dbReference type="EMBL" id="MDN7128399.1"/>
    </source>
</evidence>
<keyword evidence="3" id="KW-1185">Reference proteome</keyword>